<dbReference type="eggNOG" id="COG0277">
    <property type="taxonomic scope" value="Bacteria"/>
</dbReference>
<dbReference type="FunFam" id="3.30.465.10:FF:000016">
    <property type="entry name" value="probable D-lactate dehydrogenase, mitochondrial"/>
    <property type="match status" value="1"/>
</dbReference>
<dbReference type="Gene3D" id="3.30.70.2740">
    <property type="match status" value="1"/>
</dbReference>
<dbReference type="GO" id="GO:0004458">
    <property type="term" value="F:D-lactate dehydrogenase (cytochrome) activity"/>
    <property type="evidence" value="ECO:0007669"/>
    <property type="project" value="UniProtKB-EC"/>
</dbReference>
<evidence type="ECO:0000256" key="5">
    <source>
        <dbReference type="ARBA" id="ARBA00022946"/>
    </source>
</evidence>
<dbReference type="GO" id="GO:0071949">
    <property type="term" value="F:FAD binding"/>
    <property type="evidence" value="ECO:0007669"/>
    <property type="project" value="InterPro"/>
</dbReference>
<evidence type="ECO:0000256" key="7">
    <source>
        <dbReference type="ARBA" id="ARBA00038897"/>
    </source>
</evidence>
<dbReference type="GO" id="GO:0008720">
    <property type="term" value="F:D-lactate dehydrogenase (NAD+) activity"/>
    <property type="evidence" value="ECO:0007669"/>
    <property type="project" value="TreeGrafter"/>
</dbReference>
<dbReference type="EC" id="1.1.2.4" evidence="7"/>
<accession>A0A081K9V0</accession>
<dbReference type="Gene3D" id="3.30.465.10">
    <property type="match status" value="1"/>
</dbReference>
<dbReference type="InterPro" id="IPR016171">
    <property type="entry name" value="Vanillyl_alc_oxidase_C-sub2"/>
</dbReference>
<dbReference type="Pfam" id="PF02913">
    <property type="entry name" value="FAD-oxidase_C"/>
    <property type="match status" value="1"/>
</dbReference>
<evidence type="ECO:0000313" key="10">
    <source>
        <dbReference type="Proteomes" id="UP000027997"/>
    </source>
</evidence>
<dbReference type="PANTHER" id="PTHR11748">
    <property type="entry name" value="D-LACTATE DEHYDROGENASE"/>
    <property type="match status" value="1"/>
</dbReference>
<dbReference type="InterPro" id="IPR016169">
    <property type="entry name" value="FAD-bd_PCMH_sub2"/>
</dbReference>
<dbReference type="Proteomes" id="UP000027997">
    <property type="component" value="Unassembled WGS sequence"/>
</dbReference>
<dbReference type="PROSITE" id="PS51387">
    <property type="entry name" value="FAD_PCMH"/>
    <property type="match status" value="1"/>
</dbReference>
<gene>
    <name evidence="9" type="ORF">GV64_09410</name>
</gene>
<evidence type="ECO:0000256" key="2">
    <source>
        <dbReference type="ARBA" id="ARBA00008000"/>
    </source>
</evidence>
<evidence type="ECO:0000256" key="6">
    <source>
        <dbReference type="ARBA" id="ARBA00023002"/>
    </source>
</evidence>
<dbReference type="InterPro" id="IPR016164">
    <property type="entry name" value="FAD-linked_Oxase-like_C"/>
</dbReference>
<dbReference type="STRING" id="305900.GV64_09410"/>
<dbReference type="FunFam" id="3.30.70.2740:FF:000001">
    <property type="entry name" value="D-lactate dehydrogenase mitochondrial"/>
    <property type="match status" value="1"/>
</dbReference>
<proteinExistence type="inferred from homology"/>
<evidence type="ECO:0000313" key="9">
    <source>
        <dbReference type="EMBL" id="KEI70926.1"/>
    </source>
</evidence>
<dbReference type="FunFam" id="1.10.45.10:FF:000001">
    <property type="entry name" value="D-lactate dehydrogenase mitochondrial"/>
    <property type="match status" value="1"/>
</dbReference>
<evidence type="ECO:0000256" key="1">
    <source>
        <dbReference type="ARBA" id="ARBA00001974"/>
    </source>
</evidence>
<comment type="similarity">
    <text evidence="2">Belongs to the FAD-binding oxidoreductase/transferase type 4 family.</text>
</comment>
<keyword evidence="6" id="KW-0560">Oxidoreductase</keyword>
<dbReference type="Gene3D" id="1.10.45.10">
    <property type="entry name" value="Vanillyl-alcohol Oxidase, Chain A, domain 4"/>
    <property type="match status" value="1"/>
</dbReference>
<keyword evidence="10" id="KW-1185">Reference proteome</keyword>
<feature type="domain" description="FAD-binding PCMH-type" evidence="8">
    <location>
        <begin position="37"/>
        <end position="214"/>
    </location>
</feature>
<dbReference type="AlphaFoldDB" id="A0A081K9V0"/>
<dbReference type="RefSeq" id="WP_020585197.1">
    <property type="nucleotide sequence ID" value="NZ_JOJP01000001.1"/>
</dbReference>
<protein>
    <recommendedName>
        <fullName evidence="7">D-lactate dehydrogenase (cytochrome)</fullName>
        <ecNumber evidence="7">1.1.2.4</ecNumber>
    </recommendedName>
</protein>
<dbReference type="EMBL" id="JOJP01000001">
    <property type="protein sequence ID" value="KEI70926.1"/>
    <property type="molecule type" value="Genomic_DNA"/>
</dbReference>
<dbReference type="SUPFAM" id="SSF56176">
    <property type="entry name" value="FAD-binding/transporter-associated domain-like"/>
    <property type="match status" value="1"/>
</dbReference>
<sequence length="460" mass="50021">MSLNPKLLGLLRTQFGERITTVATICRQHAIDESWHSPSPPDAVCYPETTQEVSQLVKLAVQFNTPLIPYGAGTSLEGHIFAPEGGVTVDLSRMNQLLAINSEDLDCVIQPGIRRKGLNDQLRHEGLFFPVDPGADASLGGMVATRASGTNAVRYGTMKDNVLALTAVMADGAIVHTGTRARKSAAGYDLTRLLVGSEGTLGIITEITLKLYPIPDYQAAARVTFPSTSAAVESAIQVVQFGVPIARMELMDAQGIKAINEYSKMNLPLLPTLFFEFHGSKSAVSEQADQVRDIVQEHDGSDYLWAIKAEDRNQLWHARHTAHYAVIATGQGSRGWTTDVCVPVSKLVDCIVQTRQDLESSFMDAPIIGHVGDGNFHVIFSVDPDNERQIKEVKRLNERLVERALQMDGTCTGEHGIGLGKKEWLQQEAGTAIKLMEIIKGALDPKGVLNPGKIVNHNPS</sequence>
<dbReference type="InterPro" id="IPR004113">
    <property type="entry name" value="FAD-bd_oxidored_4_C"/>
</dbReference>
<dbReference type="InterPro" id="IPR036318">
    <property type="entry name" value="FAD-bd_PCMH-like_sf"/>
</dbReference>
<evidence type="ECO:0000256" key="4">
    <source>
        <dbReference type="ARBA" id="ARBA00022827"/>
    </source>
</evidence>
<evidence type="ECO:0000259" key="8">
    <source>
        <dbReference type="PROSITE" id="PS51387"/>
    </source>
</evidence>
<dbReference type="InterPro" id="IPR006094">
    <property type="entry name" value="Oxid_FAD_bind_N"/>
</dbReference>
<evidence type="ECO:0000256" key="3">
    <source>
        <dbReference type="ARBA" id="ARBA00022630"/>
    </source>
</evidence>
<organism evidence="9 10">
    <name type="scientific">Endozoicomonas elysicola</name>
    <dbReference type="NCBI Taxonomy" id="305900"/>
    <lineage>
        <taxon>Bacteria</taxon>
        <taxon>Pseudomonadati</taxon>
        <taxon>Pseudomonadota</taxon>
        <taxon>Gammaproteobacteria</taxon>
        <taxon>Oceanospirillales</taxon>
        <taxon>Endozoicomonadaceae</taxon>
        <taxon>Endozoicomonas</taxon>
    </lineage>
</organism>
<dbReference type="GO" id="GO:1903457">
    <property type="term" value="P:lactate catabolic process"/>
    <property type="evidence" value="ECO:0007669"/>
    <property type="project" value="TreeGrafter"/>
</dbReference>
<comment type="caution">
    <text evidence="9">The sequence shown here is derived from an EMBL/GenBank/DDBJ whole genome shotgun (WGS) entry which is preliminary data.</text>
</comment>
<reference evidence="9 10" key="1">
    <citation type="submission" date="2014-06" db="EMBL/GenBank/DDBJ databases">
        <title>Whole Genome Sequences of Three Symbiotic Endozoicomonas Bacteria.</title>
        <authorList>
            <person name="Neave M.J."/>
            <person name="Apprill A."/>
            <person name="Voolstra C.R."/>
        </authorList>
    </citation>
    <scope>NUCLEOTIDE SEQUENCE [LARGE SCALE GENOMIC DNA]</scope>
    <source>
        <strain evidence="9 10">DSM 22380</strain>
    </source>
</reference>
<keyword evidence="5" id="KW-0809">Transit peptide</keyword>
<comment type="cofactor">
    <cofactor evidence="1">
        <name>FAD</name>
        <dbReference type="ChEBI" id="CHEBI:57692"/>
    </cofactor>
</comment>
<dbReference type="InterPro" id="IPR016166">
    <property type="entry name" value="FAD-bd_PCMH"/>
</dbReference>
<name>A0A081K9V0_9GAMM</name>
<dbReference type="SUPFAM" id="SSF55103">
    <property type="entry name" value="FAD-linked oxidases, C-terminal domain"/>
    <property type="match status" value="1"/>
</dbReference>
<keyword evidence="4" id="KW-0274">FAD</keyword>
<keyword evidence="3" id="KW-0285">Flavoprotein</keyword>
<dbReference type="Pfam" id="PF01565">
    <property type="entry name" value="FAD_binding_4"/>
    <property type="match status" value="1"/>
</dbReference>
<dbReference type="PANTHER" id="PTHR11748:SF111">
    <property type="entry name" value="D-LACTATE DEHYDROGENASE, MITOCHONDRIAL-RELATED"/>
    <property type="match status" value="1"/>
</dbReference>